<dbReference type="EMBL" id="BQKI01000078">
    <property type="protein sequence ID" value="GJN25529.1"/>
    <property type="molecule type" value="Genomic_DNA"/>
</dbReference>
<feature type="compositionally biased region" description="Polar residues" evidence="1">
    <location>
        <begin position="138"/>
        <end position="159"/>
    </location>
</feature>
<evidence type="ECO:0000313" key="2">
    <source>
        <dbReference type="EMBL" id="GJN25529.1"/>
    </source>
</evidence>
<feature type="compositionally biased region" description="Basic and acidic residues" evidence="1">
    <location>
        <begin position="21"/>
        <end position="35"/>
    </location>
</feature>
<gene>
    <name evidence="2" type="primary">gb13370</name>
    <name evidence="2" type="ORF">PR202_gb13370</name>
</gene>
<evidence type="ECO:0000313" key="3">
    <source>
        <dbReference type="Proteomes" id="UP001054889"/>
    </source>
</evidence>
<reference evidence="2" key="2">
    <citation type="submission" date="2021-12" db="EMBL/GenBank/DDBJ databases">
        <title>Resequencing data analysis of finger millet.</title>
        <authorList>
            <person name="Hatakeyama M."/>
            <person name="Aluri S."/>
            <person name="Balachadran M.T."/>
            <person name="Sivarajan S.R."/>
            <person name="Poveda L."/>
            <person name="Shimizu-Inatsugi R."/>
            <person name="Schlapbach R."/>
            <person name="Sreeman S.M."/>
            <person name="Shimizu K.K."/>
        </authorList>
    </citation>
    <scope>NUCLEOTIDE SEQUENCE</scope>
</reference>
<proteinExistence type="predicted"/>
<comment type="caution">
    <text evidence="2">The sequence shown here is derived from an EMBL/GenBank/DDBJ whole genome shotgun (WGS) entry which is preliminary data.</text>
</comment>
<feature type="compositionally biased region" description="Basic and acidic residues" evidence="1">
    <location>
        <begin position="68"/>
        <end position="80"/>
    </location>
</feature>
<sequence>MPGNRGGCGFWPTPGWSSGSEFDHRREETADEDQRHKGKSRTPRRWERLVKERVGGGTPRPGENASFAKDRGSEKRRGTRGEGGGGAELQFPMAEKRRPPHLPHDEIVIEELVQILILTLKNTCQLSHRDREFPILSSKKNPNALSNPVGSPPQSTSATAACCHSHRPPPDWPCPLHHVSSDVNLMPRNAHVRRLLSQGKVPLIGGQKLVSVFIFEEPLDV</sequence>
<feature type="region of interest" description="Disordered" evidence="1">
    <location>
        <begin position="137"/>
        <end position="162"/>
    </location>
</feature>
<keyword evidence="3" id="KW-1185">Reference proteome</keyword>
<dbReference type="Proteomes" id="UP001054889">
    <property type="component" value="Unassembled WGS sequence"/>
</dbReference>
<name>A0AAV5EQ33_ELECO</name>
<feature type="compositionally biased region" description="Basic and acidic residues" evidence="1">
    <location>
        <begin position="44"/>
        <end position="54"/>
    </location>
</feature>
<feature type="region of interest" description="Disordered" evidence="1">
    <location>
        <begin position="1"/>
        <end position="100"/>
    </location>
</feature>
<dbReference type="AlphaFoldDB" id="A0AAV5EQ33"/>
<reference evidence="2" key="1">
    <citation type="journal article" date="2018" name="DNA Res.">
        <title>Multiple hybrid de novo genome assembly of finger millet, an orphan allotetraploid crop.</title>
        <authorList>
            <person name="Hatakeyama M."/>
            <person name="Aluri S."/>
            <person name="Balachadran M.T."/>
            <person name="Sivarajan S.R."/>
            <person name="Patrignani A."/>
            <person name="Gruter S."/>
            <person name="Poveda L."/>
            <person name="Shimizu-Inatsugi R."/>
            <person name="Baeten J."/>
            <person name="Francoijs K.J."/>
            <person name="Nataraja K.N."/>
            <person name="Reddy Y.A.N."/>
            <person name="Phadnis S."/>
            <person name="Ravikumar R.L."/>
            <person name="Schlapbach R."/>
            <person name="Sreeman S.M."/>
            <person name="Shimizu K.K."/>
        </authorList>
    </citation>
    <scope>NUCLEOTIDE SEQUENCE</scope>
</reference>
<organism evidence="2 3">
    <name type="scientific">Eleusine coracana subsp. coracana</name>
    <dbReference type="NCBI Taxonomy" id="191504"/>
    <lineage>
        <taxon>Eukaryota</taxon>
        <taxon>Viridiplantae</taxon>
        <taxon>Streptophyta</taxon>
        <taxon>Embryophyta</taxon>
        <taxon>Tracheophyta</taxon>
        <taxon>Spermatophyta</taxon>
        <taxon>Magnoliopsida</taxon>
        <taxon>Liliopsida</taxon>
        <taxon>Poales</taxon>
        <taxon>Poaceae</taxon>
        <taxon>PACMAD clade</taxon>
        <taxon>Chloridoideae</taxon>
        <taxon>Cynodonteae</taxon>
        <taxon>Eleusininae</taxon>
        <taxon>Eleusine</taxon>
    </lineage>
</organism>
<evidence type="ECO:0000256" key="1">
    <source>
        <dbReference type="SAM" id="MobiDB-lite"/>
    </source>
</evidence>
<accession>A0AAV5EQ33</accession>
<protein>
    <submittedName>
        <fullName evidence="2">Uncharacterized protein</fullName>
    </submittedName>
</protein>